<feature type="transmembrane region" description="Helical" evidence="6">
    <location>
        <begin position="282"/>
        <end position="302"/>
    </location>
</feature>
<dbReference type="PROSITE" id="PS51257">
    <property type="entry name" value="PROKAR_LIPOPROTEIN"/>
    <property type="match status" value="1"/>
</dbReference>
<comment type="subcellular location">
    <subcellularLocation>
        <location evidence="1">Cell membrane</location>
        <topology evidence="1">Multi-pass membrane protein</topology>
    </subcellularLocation>
</comment>
<evidence type="ECO:0000256" key="2">
    <source>
        <dbReference type="ARBA" id="ARBA00022475"/>
    </source>
</evidence>
<keyword evidence="10" id="KW-1185">Reference proteome</keyword>
<dbReference type="STRING" id="1477437.SAMN05444682_11616"/>
<dbReference type="Pfam" id="PF02687">
    <property type="entry name" value="FtsX"/>
    <property type="match status" value="2"/>
</dbReference>
<feature type="transmembrane region" description="Helical" evidence="6">
    <location>
        <begin position="421"/>
        <end position="442"/>
    </location>
</feature>
<reference evidence="9 10" key="1">
    <citation type="submission" date="2016-10" db="EMBL/GenBank/DDBJ databases">
        <authorList>
            <person name="de Groot N.N."/>
        </authorList>
    </citation>
    <scope>NUCLEOTIDE SEQUENCE [LARGE SCALE GENOMIC DNA]</scope>
    <source>
        <strain evidence="9 10">RK1</strain>
    </source>
</reference>
<dbReference type="RefSeq" id="WP_090632271.1">
    <property type="nucleotide sequence ID" value="NZ_FOQO01000016.1"/>
</dbReference>
<keyword evidence="3 6" id="KW-0812">Transmembrane</keyword>
<organism evidence="9 10">
    <name type="scientific">Parapedobacter indicus</name>
    <dbReference type="NCBI Taxonomy" id="1477437"/>
    <lineage>
        <taxon>Bacteria</taxon>
        <taxon>Pseudomonadati</taxon>
        <taxon>Bacteroidota</taxon>
        <taxon>Sphingobacteriia</taxon>
        <taxon>Sphingobacteriales</taxon>
        <taxon>Sphingobacteriaceae</taxon>
        <taxon>Parapedobacter</taxon>
    </lineage>
</organism>
<feature type="transmembrane region" description="Helical" evidence="6">
    <location>
        <begin position="745"/>
        <end position="766"/>
    </location>
</feature>
<dbReference type="Pfam" id="PF12704">
    <property type="entry name" value="MacB_PCD"/>
    <property type="match status" value="2"/>
</dbReference>
<dbReference type="PANTHER" id="PTHR30572:SF18">
    <property type="entry name" value="ABC-TYPE MACROLIDE FAMILY EXPORT SYSTEM PERMEASE COMPONENT 2"/>
    <property type="match status" value="1"/>
</dbReference>
<evidence type="ECO:0000256" key="1">
    <source>
        <dbReference type="ARBA" id="ARBA00004651"/>
    </source>
</evidence>
<feature type="domain" description="MacB-like periplasmic core" evidence="8">
    <location>
        <begin position="430"/>
        <end position="605"/>
    </location>
</feature>
<feature type="transmembrane region" description="Helical" evidence="6">
    <location>
        <begin position="333"/>
        <end position="356"/>
    </location>
</feature>
<feature type="transmembrane region" description="Helical" evidence="6">
    <location>
        <begin position="714"/>
        <end position="733"/>
    </location>
</feature>
<protein>
    <submittedName>
        <fullName evidence="9">Putative ABC transport system permease protein</fullName>
    </submittedName>
</protein>
<dbReference type="AlphaFoldDB" id="A0A1I3VCH0"/>
<dbReference type="Proteomes" id="UP000198670">
    <property type="component" value="Unassembled WGS sequence"/>
</dbReference>
<dbReference type="EMBL" id="FOQO01000016">
    <property type="protein sequence ID" value="SFJ91841.1"/>
    <property type="molecule type" value="Genomic_DNA"/>
</dbReference>
<gene>
    <name evidence="9" type="ORF">SAMN05444682_11616</name>
</gene>
<feature type="transmembrane region" description="Helical" evidence="6">
    <location>
        <begin position="661"/>
        <end position="687"/>
    </location>
</feature>
<evidence type="ECO:0000259" key="7">
    <source>
        <dbReference type="Pfam" id="PF02687"/>
    </source>
</evidence>
<evidence type="ECO:0000256" key="6">
    <source>
        <dbReference type="SAM" id="Phobius"/>
    </source>
</evidence>
<dbReference type="GO" id="GO:0022857">
    <property type="term" value="F:transmembrane transporter activity"/>
    <property type="evidence" value="ECO:0007669"/>
    <property type="project" value="TreeGrafter"/>
</dbReference>
<feature type="domain" description="ABC3 transporter permease C-terminal" evidence="7">
    <location>
        <begin position="665"/>
        <end position="776"/>
    </location>
</feature>
<evidence type="ECO:0000256" key="5">
    <source>
        <dbReference type="ARBA" id="ARBA00023136"/>
    </source>
</evidence>
<keyword evidence="4 6" id="KW-1133">Transmembrane helix</keyword>
<accession>A0A1I3VCH0</accession>
<evidence type="ECO:0000313" key="9">
    <source>
        <dbReference type="EMBL" id="SFJ91841.1"/>
    </source>
</evidence>
<feature type="domain" description="ABC3 transporter permease C-terminal" evidence="7">
    <location>
        <begin position="288"/>
        <end position="397"/>
    </location>
</feature>
<dbReference type="OrthoDB" id="5933722at2"/>
<dbReference type="GO" id="GO:0005886">
    <property type="term" value="C:plasma membrane"/>
    <property type="evidence" value="ECO:0007669"/>
    <property type="project" value="UniProtKB-SubCell"/>
</dbReference>
<feature type="transmembrane region" description="Helical" evidence="6">
    <location>
        <begin position="21"/>
        <end position="41"/>
    </location>
</feature>
<evidence type="ECO:0000259" key="8">
    <source>
        <dbReference type="Pfam" id="PF12704"/>
    </source>
</evidence>
<evidence type="ECO:0000256" key="3">
    <source>
        <dbReference type="ARBA" id="ARBA00022692"/>
    </source>
</evidence>
<evidence type="ECO:0000313" key="10">
    <source>
        <dbReference type="Proteomes" id="UP000198670"/>
    </source>
</evidence>
<feature type="domain" description="MacB-like periplasmic core" evidence="8">
    <location>
        <begin position="21"/>
        <end position="236"/>
    </location>
</feature>
<name>A0A1I3VCH0_9SPHI</name>
<dbReference type="InterPro" id="IPR050250">
    <property type="entry name" value="Macrolide_Exporter_MacB"/>
</dbReference>
<feature type="transmembrane region" description="Helical" evidence="6">
    <location>
        <begin position="376"/>
        <end position="400"/>
    </location>
</feature>
<evidence type="ECO:0000256" key="4">
    <source>
        <dbReference type="ARBA" id="ARBA00022989"/>
    </source>
</evidence>
<keyword evidence="5 6" id="KW-0472">Membrane</keyword>
<dbReference type="PANTHER" id="PTHR30572">
    <property type="entry name" value="MEMBRANE COMPONENT OF TRANSPORTER-RELATED"/>
    <property type="match status" value="1"/>
</dbReference>
<dbReference type="InterPro" id="IPR003838">
    <property type="entry name" value="ABC3_permease_C"/>
</dbReference>
<sequence length="785" mass="87502">MIKNYFKTACRNLNKYRLYTCIHVTGLAIAVAACLLIFLFVHDELTYDQHHEHYDHIARITTTLHTPEADDASLATSPCLLADALLSKYPEVEAAVRMESSSLTVRYDGDLISEPDFYKADQRIFSVFSHPIIAGTKSRALTDPNCVMLTEQMARKYFDTPQRAIGKTLVTGNQPLRVTAVIADPPTNSDIRVAGLLSASFSDVTSWMEDDFSVYTFVRFKKQVTLPDFEQKIQQLAVQYIQPELDAQGATGYHVSFSVEALADVHFSQGKLMDTPKGNRKFNYVFSLLALFILAIALLNYINLSTAKASERGKEVGVRKVSGARPLQLVGQFMIESFLLIGLAWVTAIGLVLLAIPYVNQLLRTDLSFHWQDHAVFLAGTFMLTTFLTSLYPAFVLAGYRPMDVLKGNRKIQPTGMLLRKGIVVFQFGIAIILLIGTLVVYQQVRHITHPDQPFTINQVVSIRVPTDSVNRGTVNGFYEALHQLPEVQAITAGNGVQGTDIAKSTTLGSSNGEQRHLFANYFFIDPDFVPFFHVQLVEGRNLSDSLPTDRESAFLVNEAFVSAMGWPSAIGQRLEAFGRKGEVVGVVKNFYYQSMHNLVEPLVMVYHTDAPWFISIRISPTDLPTVKAVWEDLFPNKVFDYTFLDDAYAAQYRKDTTTMYLFSCFTLLAILISCLGLYGLVALMTASRTKEIGIRKVLGASISGIVTMLSKDFVKPVLIAIVIASPIAWWVMDKWLEDFAYRIAIQWWMFAVAGLAAVVIALLTVSGQAIRAAMANPVDSLRDE</sequence>
<keyword evidence="2" id="KW-1003">Cell membrane</keyword>
<dbReference type="InterPro" id="IPR025857">
    <property type="entry name" value="MacB_PCD"/>
</dbReference>
<proteinExistence type="predicted"/>